<protein>
    <recommendedName>
        <fullName evidence="2">SprT-like domain-containing protein</fullName>
    </recommendedName>
</protein>
<sequence>MHAEILSAVFPPQYPNGQLMHHKGPHNPQTGQLNPQSHNIHKGFCSYQPTFGNGHLDGSQPKASVLIQHAEEPTVTANFIATVHQPPTFYDYHRLPKHSNPPTHGQPPFGAGHVDANRLQVPMPAVVPENEVTMLQHGGAEPYEHPGTYPSNHYHQHSDREKLPVETNTIRFDQNQQLNRSRSHSPPMQVAVLEDEVIVVLDPSGIDAHNYPSDHQQQFSDCEKIRAEINALSFGQGQHYNRSRSHTPTQVMLSECDVIVVLDPSGIDAHNNSESYPSDYHQQQPSDCGMNSTKSATASFNQHQQPNYSRSPTPTQTAKSNTCQEQREAIPSQEESGFSKQNAEFIPRGRQCLITAQTPPRQPSVSVDHQPTPTLKECQPQTPSIESEPVFYPPPTPGFRVITEPQPEFYLLEHEPMTDEQAATSVYNYFSERNNSSKQAHAEQELSRLILSSPFMTGCLGEVVHWANILFFEEKLTVAKVDLQWSDPLDLRFEPSSGGLIGTTELKPDHTGGFQTRIILSRQRLMSGTYDQRLVLSAILHECIHAYLFICRGFAATEEGGHTRGFREIARLIDCWVDGDGSFLRLGCQEADLESFRTRTGHGWDCGEGSWGLDNGFLWTSSRL</sequence>
<dbReference type="InterPro" id="IPR006640">
    <property type="entry name" value="SprT-like_domain"/>
</dbReference>
<organism evidence="3 4">
    <name type="scientific">Glutinoglossum americanum</name>
    <dbReference type="NCBI Taxonomy" id="1670608"/>
    <lineage>
        <taxon>Eukaryota</taxon>
        <taxon>Fungi</taxon>
        <taxon>Dikarya</taxon>
        <taxon>Ascomycota</taxon>
        <taxon>Pezizomycotina</taxon>
        <taxon>Geoglossomycetes</taxon>
        <taxon>Geoglossales</taxon>
        <taxon>Geoglossaceae</taxon>
        <taxon>Glutinoglossum</taxon>
    </lineage>
</organism>
<dbReference type="OrthoDB" id="5236983at2759"/>
<dbReference type="AlphaFoldDB" id="A0A9P8I6W8"/>
<feature type="region of interest" description="Disordered" evidence="1">
    <location>
        <begin position="358"/>
        <end position="385"/>
    </location>
</feature>
<evidence type="ECO:0000259" key="2">
    <source>
        <dbReference type="Pfam" id="PF10263"/>
    </source>
</evidence>
<evidence type="ECO:0000256" key="1">
    <source>
        <dbReference type="SAM" id="MobiDB-lite"/>
    </source>
</evidence>
<reference evidence="3" key="1">
    <citation type="submission" date="2021-03" db="EMBL/GenBank/DDBJ databases">
        <title>Comparative genomics and phylogenomic investigation of the class Geoglossomycetes provide insights into ecological specialization and systematics.</title>
        <authorList>
            <person name="Melie T."/>
            <person name="Pirro S."/>
            <person name="Miller A.N."/>
            <person name="Quandt A."/>
        </authorList>
    </citation>
    <scope>NUCLEOTIDE SEQUENCE</scope>
    <source>
        <strain evidence="3">GBOQ0MN5Z8</strain>
    </source>
</reference>
<accession>A0A9P8I6W8</accession>
<gene>
    <name evidence="3" type="ORF">FGG08_003816</name>
</gene>
<proteinExistence type="predicted"/>
<feature type="region of interest" description="Disordered" evidence="1">
    <location>
        <begin position="269"/>
        <end position="340"/>
    </location>
</feature>
<dbReference type="EMBL" id="JAGHQL010000070">
    <property type="protein sequence ID" value="KAH0541724.1"/>
    <property type="molecule type" value="Genomic_DNA"/>
</dbReference>
<dbReference type="Proteomes" id="UP000698800">
    <property type="component" value="Unassembled WGS sequence"/>
</dbReference>
<evidence type="ECO:0000313" key="4">
    <source>
        <dbReference type="Proteomes" id="UP000698800"/>
    </source>
</evidence>
<keyword evidence="4" id="KW-1185">Reference proteome</keyword>
<evidence type="ECO:0000313" key="3">
    <source>
        <dbReference type="EMBL" id="KAH0541724.1"/>
    </source>
</evidence>
<feature type="region of interest" description="Disordered" evidence="1">
    <location>
        <begin position="138"/>
        <end position="159"/>
    </location>
</feature>
<dbReference type="GO" id="GO:0006950">
    <property type="term" value="P:response to stress"/>
    <property type="evidence" value="ECO:0007669"/>
    <property type="project" value="UniProtKB-ARBA"/>
</dbReference>
<dbReference type="Pfam" id="PF10263">
    <property type="entry name" value="SprT-like"/>
    <property type="match status" value="1"/>
</dbReference>
<feature type="compositionally biased region" description="Polar residues" evidence="1">
    <location>
        <begin position="270"/>
        <end position="324"/>
    </location>
</feature>
<comment type="caution">
    <text evidence="3">The sequence shown here is derived from an EMBL/GenBank/DDBJ whole genome shotgun (WGS) entry which is preliminary data.</text>
</comment>
<feature type="domain" description="SprT-like" evidence="2">
    <location>
        <begin position="463"/>
        <end position="576"/>
    </location>
</feature>
<name>A0A9P8I6W8_9PEZI</name>